<dbReference type="OMA" id="WRQESIF"/>
<feature type="region of interest" description="Disordered" evidence="1">
    <location>
        <begin position="310"/>
        <end position="339"/>
    </location>
</feature>
<dbReference type="InterPro" id="IPR036465">
    <property type="entry name" value="vWFA_dom_sf"/>
</dbReference>
<dbReference type="EMBL" id="MDYL01000022">
    <property type="protein sequence ID" value="OQD70614.1"/>
    <property type="molecule type" value="Genomic_DNA"/>
</dbReference>
<dbReference type="PANTHER" id="PTHR45737">
    <property type="entry name" value="VON WILLEBRAND FACTOR A DOMAIN-CONTAINING PROTEIN 5A"/>
    <property type="match status" value="1"/>
</dbReference>
<organism evidence="2 3">
    <name type="scientific">Penicillium decumbens</name>
    <dbReference type="NCBI Taxonomy" id="69771"/>
    <lineage>
        <taxon>Eukaryota</taxon>
        <taxon>Fungi</taxon>
        <taxon>Dikarya</taxon>
        <taxon>Ascomycota</taxon>
        <taxon>Pezizomycotina</taxon>
        <taxon>Eurotiomycetes</taxon>
        <taxon>Eurotiomycetidae</taxon>
        <taxon>Eurotiales</taxon>
        <taxon>Aspergillaceae</taxon>
        <taxon>Penicillium</taxon>
    </lineage>
</organism>
<name>A0A1V6P0Z6_PENDC</name>
<keyword evidence="3" id="KW-1185">Reference proteome</keyword>
<evidence type="ECO:0008006" key="4">
    <source>
        <dbReference type="Google" id="ProtNLM"/>
    </source>
</evidence>
<dbReference type="Proteomes" id="UP000191522">
    <property type="component" value="Unassembled WGS sequence"/>
</dbReference>
<feature type="region of interest" description="Disordered" evidence="1">
    <location>
        <begin position="268"/>
        <end position="291"/>
    </location>
</feature>
<gene>
    <name evidence="2" type="ORF">PENDEC_c022G04646</name>
</gene>
<dbReference type="AlphaFoldDB" id="A0A1V6P0Z6"/>
<dbReference type="Gene3D" id="3.40.50.410">
    <property type="entry name" value="von Willebrand factor, type A domain"/>
    <property type="match status" value="1"/>
</dbReference>
<sequence length="466" mass="52657">MAALLAVVDSRYRDKLLDVLVLTDGEVWRQESIFDFVNQQNQKNSTRFFTLGMGNRVSHSLVNGISRVGKGFFQTVLNYEDLNKTVVRMLKGALMPRLHNSKLDMKIPDLEEEFVEVQILNDDKAQPKPTAKPISLFDQDHEEKEDIGDVREPLPKLTVPSMLQAPADFPALFPFIRSTIYVLLSQQSTSLPETITLRADGRHAKKAVAELEESRGWIHFAKDAQGELIKSKWESRVDELVQKEYERLGVMFQVVGKHCSFVAVHKDPMDSEGYSESDRESNDAPSENVSSAQIDMRMAVYRPNSPIFSPTSPGFCPSSPNYYPLSDDSEDDDDDASIHSPIYSTKVSPLQKLIGLQTFDGYWDMDDRLLQTMGLDPSTTRTKLKRHYDLLKGSQATQVSDLEGWNKVLATYFVCHFLSNQAPDARDVWELVEIKAAGWLQAELDATSRADRAVLMNTTDGLESYF</sequence>
<comment type="caution">
    <text evidence="2">The sequence shown here is derived from an EMBL/GenBank/DDBJ whole genome shotgun (WGS) entry which is preliminary data.</text>
</comment>
<evidence type="ECO:0000313" key="2">
    <source>
        <dbReference type="EMBL" id="OQD70614.1"/>
    </source>
</evidence>
<evidence type="ECO:0000313" key="3">
    <source>
        <dbReference type="Proteomes" id="UP000191522"/>
    </source>
</evidence>
<evidence type="ECO:0000256" key="1">
    <source>
        <dbReference type="SAM" id="MobiDB-lite"/>
    </source>
</evidence>
<dbReference type="PANTHER" id="PTHR45737:SF6">
    <property type="entry name" value="VON WILLEBRAND FACTOR A DOMAIN-CONTAINING PROTEIN 5A"/>
    <property type="match status" value="1"/>
</dbReference>
<dbReference type="SUPFAM" id="SSF53300">
    <property type="entry name" value="vWA-like"/>
    <property type="match status" value="1"/>
</dbReference>
<accession>A0A1V6P0Z6</accession>
<dbReference type="OrthoDB" id="1729737at2759"/>
<protein>
    <recommendedName>
        <fullName evidence="4">VWFA domain-containing protein</fullName>
    </recommendedName>
</protein>
<reference evidence="3" key="1">
    <citation type="journal article" date="2017" name="Nat. Microbiol.">
        <title>Global analysis of biosynthetic gene clusters reveals vast potential of secondary metabolite production in Penicillium species.</title>
        <authorList>
            <person name="Nielsen J.C."/>
            <person name="Grijseels S."/>
            <person name="Prigent S."/>
            <person name="Ji B."/>
            <person name="Dainat J."/>
            <person name="Nielsen K.F."/>
            <person name="Frisvad J.C."/>
            <person name="Workman M."/>
            <person name="Nielsen J."/>
        </authorList>
    </citation>
    <scope>NUCLEOTIDE SEQUENCE [LARGE SCALE GENOMIC DNA]</scope>
    <source>
        <strain evidence="3">IBT 11843</strain>
    </source>
</reference>
<proteinExistence type="predicted"/>
<dbReference type="STRING" id="69771.A0A1V6P0Z6"/>